<gene>
    <name evidence="1" type="ORF">H9Q79_01895</name>
</gene>
<dbReference type="Pfam" id="PF05336">
    <property type="entry name" value="rhaM"/>
    <property type="match status" value="1"/>
</dbReference>
<dbReference type="PANTHER" id="PTHR34389">
    <property type="entry name" value="L-RHAMNOSE MUTAROTASE"/>
    <property type="match status" value="1"/>
</dbReference>
<name>A0A7G9GE41_9FIRM</name>
<organism evidence="1 2">
    <name type="scientific">Wansuia hejianensis</name>
    <dbReference type="NCBI Taxonomy" id="2763667"/>
    <lineage>
        <taxon>Bacteria</taxon>
        <taxon>Bacillati</taxon>
        <taxon>Bacillota</taxon>
        <taxon>Clostridia</taxon>
        <taxon>Lachnospirales</taxon>
        <taxon>Lachnospiraceae</taxon>
        <taxon>Wansuia</taxon>
    </lineage>
</organism>
<protein>
    <submittedName>
        <fullName evidence="1">L-rhamnose mutarotase</fullName>
    </submittedName>
</protein>
<dbReference type="PANTHER" id="PTHR34389:SF2">
    <property type="entry name" value="L-RHAMNOSE MUTAROTASE"/>
    <property type="match status" value="1"/>
</dbReference>
<dbReference type="InterPro" id="IPR011008">
    <property type="entry name" value="Dimeric_a/b-barrel"/>
</dbReference>
<sequence length="118" mass="14113">MEKQIFGQIGRLRRDKIAEYRELHANAWPGVLKTIEDCNLQNYSIFIHDDLVFAYFEYTGEDYEKDMEKMAQDPVTQDWWTHTKPCFVKFSMGQDSEFYRDMEQIFYLEGNLECKGGE</sequence>
<dbReference type="SUPFAM" id="SSF54909">
    <property type="entry name" value="Dimeric alpha+beta barrel"/>
    <property type="match status" value="1"/>
</dbReference>
<dbReference type="KEGG" id="whj:H9Q79_01895"/>
<dbReference type="RefSeq" id="WP_118642480.1">
    <property type="nucleotide sequence ID" value="NZ_CP060635.1"/>
</dbReference>
<evidence type="ECO:0000313" key="2">
    <source>
        <dbReference type="Proteomes" id="UP000515860"/>
    </source>
</evidence>
<proteinExistence type="predicted"/>
<dbReference type="Proteomes" id="UP000515860">
    <property type="component" value="Chromosome"/>
</dbReference>
<accession>A0A7G9GE41</accession>
<keyword evidence="2" id="KW-1185">Reference proteome</keyword>
<reference evidence="1 2" key="1">
    <citation type="submission" date="2020-08" db="EMBL/GenBank/DDBJ databases">
        <authorList>
            <person name="Liu C."/>
            <person name="Sun Q."/>
        </authorList>
    </citation>
    <scope>NUCLEOTIDE SEQUENCE [LARGE SCALE GENOMIC DNA]</scope>
    <source>
        <strain evidence="1 2">NSJ-29</strain>
    </source>
</reference>
<dbReference type="EMBL" id="CP060635">
    <property type="protein sequence ID" value="QNM09073.1"/>
    <property type="molecule type" value="Genomic_DNA"/>
</dbReference>
<evidence type="ECO:0000313" key="1">
    <source>
        <dbReference type="EMBL" id="QNM09073.1"/>
    </source>
</evidence>
<dbReference type="Gene3D" id="3.30.70.100">
    <property type="match status" value="1"/>
</dbReference>
<dbReference type="AlphaFoldDB" id="A0A7G9GE41"/>
<dbReference type="InterPro" id="IPR008000">
    <property type="entry name" value="Rham/fucose_mutarotase"/>
</dbReference>
<dbReference type="GO" id="GO:0016857">
    <property type="term" value="F:racemase and epimerase activity, acting on carbohydrates and derivatives"/>
    <property type="evidence" value="ECO:0007669"/>
    <property type="project" value="InterPro"/>
</dbReference>